<name>A0ABR2YGM5_9CHLO</name>
<reference evidence="2 3" key="1">
    <citation type="journal article" date="2024" name="Nat. Commun.">
        <title>Phylogenomics reveals the evolutionary origins of lichenization in chlorophyte algae.</title>
        <authorList>
            <person name="Puginier C."/>
            <person name="Libourel C."/>
            <person name="Otte J."/>
            <person name="Skaloud P."/>
            <person name="Haon M."/>
            <person name="Grisel S."/>
            <person name="Petersen M."/>
            <person name="Berrin J.G."/>
            <person name="Delaux P.M."/>
            <person name="Dal Grande F."/>
            <person name="Keller J."/>
        </authorList>
    </citation>
    <scope>NUCLEOTIDE SEQUENCE [LARGE SCALE GENOMIC DNA]</scope>
    <source>
        <strain evidence="2 3">SAG 216-7</strain>
    </source>
</reference>
<protein>
    <submittedName>
        <fullName evidence="2">Uncharacterized protein</fullName>
    </submittedName>
</protein>
<evidence type="ECO:0000313" key="2">
    <source>
        <dbReference type="EMBL" id="KAK9904299.1"/>
    </source>
</evidence>
<feature type="coiled-coil region" evidence="1">
    <location>
        <begin position="113"/>
        <end position="194"/>
    </location>
</feature>
<proteinExistence type="predicted"/>
<evidence type="ECO:0000256" key="1">
    <source>
        <dbReference type="SAM" id="Coils"/>
    </source>
</evidence>
<keyword evidence="1" id="KW-0175">Coiled coil</keyword>
<dbReference type="EMBL" id="JALJOT010000013">
    <property type="protein sequence ID" value="KAK9904299.1"/>
    <property type="molecule type" value="Genomic_DNA"/>
</dbReference>
<gene>
    <name evidence="2" type="ORF">WJX75_008804</name>
</gene>
<evidence type="ECO:0000313" key="3">
    <source>
        <dbReference type="Proteomes" id="UP001491310"/>
    </source>
</evidence>
<accession>A0ABR2YGM5</accession>
<keyword evidence="3" id="KW-1185">Reference proteome</keyword>
<sequence>MYYQQEELFWRERQEKLKMLADFDFTKSFPPSVPRDAAGFPPKQGMLHSQDVNRHPQDQQGHLQQALCIAPTAHLYSGRTSRQQLQLHKHVLALAELREDLAEGVRAAEAGKLAAAERKLAQQLRVERRLEADMRRACSGIEDQEARVQNLMQEVDSELRAWQGMSQASSEPDLARMAAQIETLRRKKAALALARGGVLAPASALIPAWRPAHPVGASGLRDCHRAMERQHRQGMTEVVQACRQQLSALHDEYGAALEEREAGYSQLLEELRSLRRRCPSPRDHQTRPCAVVECHKNAHERNVRKEEGSSADIRWHRLDAAEAVAHTHPTVRADPAKQPPGDARQPRLPLGCQTCSGRDASSAAYVTTTSAAYITATSAAYVGTAQREQIPRRPAVAHPSTIARGDCHREWRQLPSIDCTAGIPGASTSWILPP</sequence>
<dbReference type="Proteomes" id="UP001491310">
    <property type="component" value="Unassembled WGS sequence"/>
</dbReference>
<organism evidence="2 3">
    <name type="scientific">Coccomyxa subellipsoidea</name>
    <dbReference type="NCBI Taxonomy" id="248742"/>
    <lineage>
        <taxon>Eukaryota</taxon>
        <taxon>Viridiplantae</taxon>
        <taxon>Chlorophyta</taxon>
        <taxon>core chlorophytes</taxon>
        <taxon>Trebouxiophyceae</taxon>
        <taxon>Trebouxiophyceae incertae sedis</taxon>
        <taxon>Coccomyxaceae</taxon>
        <taxon>Coccomyxa</taxon>
    </lineage>
</organism>
<comment type="caution">
    <text evidence="2">The sequence shown here is derived from an EMBL/GenBank/DDBJ whole genome shotgun (WGS) entry which is preliminary data.</text>
</comment>